<name>A0AAJ1WR05_9BACL</name>
<organism evidence="1 2">
    <name type="scientific">Croceifilum oryzae</name>
    <dbReference type="NCBI Taxonomy" id="1553429"/>
    <lineage>
        <taxon>Bacteria</taxon>
        <taxon>Bacillati</taxon>
        <taxon>Bacillota</taxon>
        <taxon>Bacilli</taxon>
        <taxon>Bacillales</taxon>
        <taxon>Thermoactinomycetaceae</taxon>
        <taxon>Croceifilum</taxon>
    </lineage>
</organism>
<protein>
    <submittedName>
        <fullName evidence="1">Triacylglycerol esterase/lipase EstA (Alpha/beta hydrolase family)</fullName>
    </submittedName>
</protein>
<comment type="caution">
    <text evidence="1">The sequence shown here is derived from an EMBL/GenBank/DDBJ whole genome shotgun (WGS) entry which is preliminary data.</text>
</comment>
<dbReference type="SUPFAM" id="SSF53474">
    <property type="entry name" value="alpha/beta-Hydrolases"/>
    <property type="match status" value="1"/>
</dbReference>
<dbReference type="InterPro" id="IPR029058">
    <property type="entry name" value="AB_hydrolase_fold"/>
</dbReference>
<gene>
    <name evidence="1" type="ORF">J2Z48_000193</name>
</gene>
<accession>A0AAJ1WR05</accession>
<dbReference type="GO" id="GO:0016787">
    <property type="term" value="F:hydrolase activity"/>
    <property type="evidence" value="ECO:0007669"/>
    <property type="project" value="UniProtKB-KW"/>
</dbReference>
<evidence type="ECO:0000313" key="1">
    <source>
        <dbReference type="EMBL" id="MDQ0416035.1"/>
    </source>
</evidence>
<dbReference type="EMBL" id="JAUSUV010000001">
    <property type="protein sequence ID" value="MDQ0416035.1"/>
    <property type="molecule type" value="Genomic_DNA"/>
</dbReference>
<evidence type="ECO:0000313" key="2">
    <source>
        <dbReference type="Proteomes" id="UP001238450"/>
    </source>
</evidence>
<keyword evidence="1" id="KW-0378">Hydrolase</keyword>
<dbReference type="Proteomes" id="UP001238450">
    <property type="component" value="Unassembled WGS sequence"/>
</dbReference>
<proteinExistence type="predicted"/>
<reference evidence="1 2" key="1">
    <citation type="submission" date="2023-07" db="EMBL/GenBank/DDBJ databases">
        <title>Genomic Encyclopedia of Type Strains, Phase IV (KMG-IV): sequencing the most valuable type-strain genomes for metagenomic binning, comparative biology and taxonomic classification.</title>
        <authorList>
            <person name="Goeker M."/>
        </authorList>
    </citation>
    <scope>NUCLEOTIDE SEQUENCE [LARGE SCALE GENOMIC DNA]</scope>
    <source>
        <strain evidence="1 2">DSM 46876</strain>
    </source>
</reference>
<keyword evidence="2" id="KW-1185">Reference proteome</keyword>
<dbReference type="Gene3D" id="3.40.50.1820">
    <property type="entry name" value="alpha/beta hydrolase"/>
    <property type="match status" value="1"/>
</dbReference>
<sequence length="529" mass="58511">MMRLRRLTAVMLVVVVALFSFVPMSAFPTEVHAGKLFPPHESFTPGTWYLGAQPPNYDPNKPPIVFVQGKGGAANDWYTDTTYYGANDMYESAYKKGYQTVFVQLYDAARQGSKSQYDNGRLLASMLSQIYSRFGKKVNIIAHSKGGPDTQAALVYYGAHQYVGKVVTLGSPHYGSHLADLSYSWWAGWLASLLGQKDDGTYSLQTGQMANFRSATDSNPNVSKNKYYTVAGTSWGPALSALATGGLYLSSHGSNDGLVNEWSTKLNYGVHLFTDGSLDHDSIRMGSRVFSRIEPYLRTSTFSAIKSTKNIANNNEIEKIESANNQVIVGGPLTQNSVSEKSFDVDRLTNATLSVLTATNQTEVTFISPSGKVFTKDNSKVATSQDQDAFRGAYVQTFELKGMEAGKWKVQFKNATKEDAYLFVGTFDDKTPFSLVMPGKAKQDKANFFMKQESDNPNKEVEMMIRVVDEKGNLISETKQTRKLTNGSLEGWLPKVTKSGTYNITIDLKGNNNGHEYTRTLVRSVYIDK</sequence>
<dbReference type="AlphaFoldDB" id="A0AAJ1WR05"/>